<evidence type="ECO:0000256" key="5">
    <source>
        <dbReference type="ARBA" id="ARBA00023002"/>
    </source>
</evidence>
<dbReference type="Proteomes" id="UP000225108">
    <property type="component" value="Unassembled WGS sequence"/>
</dbReference>
<evidence type="ECO:0000256" key="3">
    <source>
        <dbReference type="ARBA" id="ARBA00022505"/>
    </source>
</evidence>
<dbReference type="InterPro" id="IPR006657">
    <property type="entry name" value="MoPterin_dinucl-bd_dom"/>
</dbReference>
<evidence type="ECO:0000259" key="7">
    <source>
        <dbReference type="Pfam" id="PF01568"/>
    </source>
</evidence>
<feature type="domain" description="Molybdopterin oxidoreductase" evidence="6">
    <location>
        <begin position="51"/>
        <end position="505"/>
    </location>
</feature>
<dbReference type="Gene3D" id="3.90.55.10">
    <property type="entry name" value="Dimethylsulfoxide Reductase, domain 3"/>
    <property type="match status" value="1"/>
</dbReference>
<dbReference type="SUPFAM" id="SSF50692">
    <property type="entry name" value="ADC-like"/>
    <property type="match status" value="1"/>
</dbReference>
<dbReference type="GO" id="GO:0030151">
    <property type="term" value="F:molybdenum ion binding"/>
    <property type="evidence" value="ECO:0007669"/>
    <property type="project" value="TreeGrafter"/>
</dbReference>
<evidence type="ECO:0000256" key="2">
    <source>
        <dbReference type="ARBA" id="ARBA00010312"/>
    </source>
</evidence>
<dbReference type="Pfam" id="PF01568">
    <property type="entry name" value="Molydop_binding"/>
    <property type="match status" value="1"/>
</dbReference>
<dbReference type="PANTHER" id="PTHR43742:SF10">
    <property type="entry name" value="TRIMETHYLAMINE-N-OXIDE REDUCTASE 2"/>
    <property type="match status" value="1"/>
</dbReference>
<evidence type="ECO:0000313" key="9">
    <source>
        <dbReference type="EMBL" id="PHV69159.1"/>
    </source>
</evidence>
<protein>
    <submittedName>
        <fullName evidence="9">Molybdopterin oxidoreductase</fullName>
    </submittedName>
</protein>
<keyword evidence="4" id="KW-0479">Metal-binding</keyword>
<dbReference type="InterPro" id="IPR009010">
    <property type="entry name" value="Asp_de-COase-like_dom_sf"/>
</dbReference>
<evidence type="ECO:0000259" key="8">
    <source>
        <dbReference type="Pfam" id="PF18364"/>
    </source>
</evidence>
<accession>A0A2G3PTH8</accession>
<keyword evidence="3" id="KW-0500">Molybdenum</keyword>
<dbReference type="RefSeq" id="WP_099380972.1">
    <property type="nucleotide sequence ID" value="NZ_PEBD01000002.1"/>
</dbReference>
<organism evidence="9 10">
    <name type="scientific">Williamsia marianensis</name>
    <dbReference type="NCBI Taxonomy" id="85044"/>
    <lineage>
        <taxon>Bacteria</taxon>
        <taxon>Bacillati</taxon>
        <taxon>Actinomycetota</taxon>
        <taxon>Actinomycetes</taxon>
        <taxon>Mycobacteriales</taxon>
        <taxon>Nocardiaceae</taxon>
        <taxon>Williamsia</taxon>
    </lineage>
</organism>
<evidence type="ECO:0000256" key="4">
    <source>
        <dbReference type="ARBA" id="ARBA00022723"/>
    </source>
</evidence>
<dbReference type="GO" id="GO:0009055">
    <property type="term" value="F:electron transfer activity"/>
    <property type="evidence" value="ECO:0007669"/>
    <property type="project" value="TreeGrafter"/>
</dbReference>
<comment type="caution">
    <text evidence="9">The sequence shown here is derived from an EMBL/GenBank/DDBJ whole genome shotgun (WGS) entry which is preliminary data.</text>
</comment>
<dbReference type="InterPro" id="IPR006656">
    <property type="entry name" value="Mopterin_OxRdtase"/>
</dbReference>
<dbReference type="GO" id="GO:0009061">
    <property type="term" value="P:anaerobic respiration"/>
    <property type="evidence" value="ECO:0007669"/>
    <property type="project" value="TreeGrafter"/>
</dbReference>
<comment type="cofactor">
    <cofactor evidence="1">
        <name>Mo-bis(molybdopterin guanine dinucleotide)</name>
        <dbReference type="ChEBI" id="CHEBI:60539"/>
    </cofactor>
</comment>
<evidence type="ECO:0000256" key="1">
    <source>
        <dbReference type="ARBA" id="ARBA00001942"/>
    </source>
</evidence>
<dbReference type="Gene3D" id="3.40.50.740">
    <property type="match status" value="1"/>
</dbReference>
<feature type="domain" description="Molybdopterin oxidoreductase N-terminal" evidence="8">
    <location>
        <begin position="9"/>
        <end position="46"/>
    </location>
</feature>
<dbReference type="Gene3D" id="2.40.40.20">
    <property type="match status" value="1"/>
</dbReference>
<evidence type="ECO:0000313" key="10">
    <source>
        <dbReference type="Proteomes" id="UP000225108"/>
    </source>
</evidence>
<dbReference type="Gene3D" id="3.40.228.10">
    <property type="entry name" value="Dimethylsulfoxide Reductase, domain 2"/>
    <property type="match status" value="1"/>
</dbReference>
<dbReference type="SUPFAM" id="SSF53706">
    <property type="entry name" value="Formate dehydrogenase/DMSO reductase, domains 1-3"/>
    <property type="match status" value="1"/>
</dbReference>
<dbReference type="GO" id="GO:0043546">
    <property type="term" value="F:molybdopterin cofactor binding"/>
    <property type="evidence" value="ECO:0007669"/>
    <property type="project" value="InterPro"/>
</dbReference>
<dbReference type="EMBL" id="PEBD01000002">
    <property type="protein sequence ID" value="PHV69159.1"/>
    <property type="molecule type" value="Genomic_DNA"/>
</dbReference>
<keyword evidence="5" id="KW-0560">Oxidoreductase</keyword>
<dbReference type="InterPro" id="IPR050612">
    <property type="entry name" value="Prok_Mopterin_Oxidored"/>
</dbReference>
<dbReference type="Pfam" id="PF00384">
    <property type="entry name" value="Molybdopterin"/>
    <property type="match status" value="1"/>
</dbReference>
<reference evidence="9 10" key="1">
    <citation type="submission" date="2017-10" db="EMBL/GenBank/DDBJ databases">
        <title>The draft genome sequence of Williamsia sp. BULT 1.1 isolated from the semi-arid grassland soils from South Africa.</title>
        <authorList>
            <person name="Kabwe M.H."/>
            <person name="Govender N."/>
            <person name="Mutseka Lunga P."/>
            <person name="Vikram S."/>
            <person name="Makhalanyane T.P."/>
        </authorList>
    </citation>
    <scope>NUCLEOTIDE SEQUENCE [LARGE SCALE GENOMIC DNA]</scope>
    <source>
        <strain evidence="9 10">BULT 1.1</strain>
    </source>
</reference>
<dbReference type="GO" id="GO:0030288">
    <property type="term" value="C:outer membrane-bounded periplasmic space"/>
    <property type="evidence" value="ECO:0007669"/>
    <property type="project" value="TreeGrafter"/>
</dbReference>
<name>A0A2G3PTH8_WILMA</name>
<comment type="similarity">
    <text evidence="2">Belongs to the prokaryotic molybdopterin-containing oxidoreductase family.</text>
</comment>
<proteinExistence type="inferred from homology"/>
<dbReference type="InterPro" id="IPR041460">
    <property type="entry name" value="Molybdopterin_N"/>
</dbReference>
<dbReference type="PANTHER" id="PTHR43742">
    <property type="entry name" value="TRIMETHYLAMINE-N-OXIDE REDUCTASE"/>
    <property type="match status" value="1"/>
</dbReference>
<dbReference type="GO" id="GO:0016491">
    <property type="term" value="F:oxidoreductase activity"/>
    <property type="evidence" value="ECO:0007669"/>
    <property type="project" value="UniProtKB-KW"/>
</dbReference>
<dbReference type="AlphaFoldDB" id="A0A2G3PTH8"/>
<sequence length="764" mass="84228">MPNEALGNSSHWGLFTASVESDGLRVIPDADDPDPSALLGNIPASLDTRARILHPYVRRGWLDDGPGAGARGDDEFVEVTWDHALDLAARELERVRSTFGNTAIFGGSYGWASAGRFHHAQSQLHRFLNCLGGYTRSRHTYSHGASETLLPHVVGGLEPLYEPTTWQVMSEHTELFVCFGGFPAKNFQINAGGVSKHIVRGAIDVARDNGAEFVLISPLADDFELQPRDRWIPITPASDTALMLALCWVLLDEKLWDKEFLDDHCAGTNRFVDYLCGRSDGVVKHARWAAQICGIDAGTITALARRMASSRTMVTTSWSLQRASFGEQPLWASIALAAFLGQIGLPGGGFGHGYGSTGGMGAAKLPYDLPTFRQGYNPVREFIPVARIADMLLHPGESYEFNGTTMNYPDTRLIYWAGGNPFHHHQDLGRLRHAFGRPETVIVHEPFWTATARHADIVFPVTTTLERNDIGCGRFDEAMVAMRQITSPVGESMNDYDVFSHLSKRLGIHEEFTENLDELAWLEKMYEQWRAVTPDPYRPREDFAQFWEKGRLDLHGAMADHVMYQDFRNDPIAHPLATPSGLIEIVSDTIDGFGYDDCPAHPAWLAPPEVAGLGSGTYPLCLIANNPKTRLHSQLDHGAYSAASKVQGREPIRLHPDDAAARSINEGDVVLVRSETAQMLAGAVLDEHVARHVAQISTGAWYDYSAPNVADCVHGNPNVLAPDVGTSRLAQGSTGQLVRVEIERYDGDRAPVVVHDHHAWSRQQ</sequence>
<evidence type="ECO:0000259" key="6">
    <source>
        <dbReference type="Pfam" id="PF00384"/>
    </source>
</evidence>
<feature type="domain" description="Molybdopterin dinucleotide-binding" evidence="7">
    <location>
        <begin position="620"/>
        <end position="732"/>
    </location>
</feature>
<gene>
    <name evidence="9" type="ORF">CSW57_00350</name>
</gene>
<dbReference type="Pfam" id="PF18364">
    <property type="entry name" value="Molybdopterin_N"/>
    <property type="match status" value="1"/>
</dbReference>